<dbReference type="InterPro" id="IPR047259">
    <property type="entry name" value="QUIRKY-like"/>
</dbReference>
<dbReference type="PANTHER" id="PTHR31425">
    <property type="entry name" value="PHOSPHORIBOSYLANTHRANILATE TRANSFERASE ISOFORM 1"/>
    <property type="match status" value="1"/>
</dbReference>
<feature type="domain" description="C2" evidence="1">
    <location>
        <begin position="15"/>
        <end position="75"/>
    </location>
</feature>
<dbReference type="SUPFAM" id="SSF49562">
    <property type="entry name" value="C2 domain (Calcium/lipid-binding domain, CaLB)"/>
    <property type="match status" value="2"/>
</dbReference>
<organism evidence="2 3">
    <name type="scientific">Linum trigynum</name>
    <dbReference type="NCBI Taxonomy" id="586398"/>
    <lineage>
        <taxon>Eukaryota</taxon>
        <taxon>Viridiplantae</taxon>
        <taxon>Streptophyta</taxon>
        <taxon>Embryophyta</taxon>
        <taxon>Tracheophyta</taxon>
        <taxon>Spermatophyta</taxon>
        <taxon>Magnoliopsida</taxon>
        <taxon>eudicotyledons</taxon>
        <taxon>Gunneridae</taxon>
        <taxon>Pentapetalae</taxon>
        <taxon>rosids</taxon>
        <taxon>fabids</taxon>
        <taxon>Malpighiales</taxon>
        <taxon>Linaceae</taxon>
        <taxon>Linum</taxon>
    </lineage>
</organism>
<dbReference type="Gene3D" id="2.60.40.150">
    <property type="entry name" value="C2 domain"/>
    <property type="match status" value="1"/>
</dbReference>
<dbReference type="Proteomes" id="UP001497516">
    <property type="component" value="Chromosome 7"/>
</dbReference>
<evidence type="ECO:0000259" key="1">
    <source>
        <dbReference type="Pfam" id="PF00168"/>
    </source>
</evidence>
<dbReference type="Pfam" id="PF00168">
    <property type="entry name" value="C2"/>
    <property type="match status" value="2"/>
</dbReference>
<evidence type="ECO:0000313" key="2">
    <source>
        <dbReference type="EMBL" id="CAL1401333.1"/>
    </source>
</evidence>
<name>A0AAV2FUW4_9ROSI</name>
<accession>A0AAV2FUW4</accession>
<gene>
    <name evidence="2" type="ORF">LTRI10_LOCUS41396</name>
</gene>
<evidence type="ECO:0000313" key="3">
    <source>
        <dbReference type="Proteomes" id="UP001497516"/>
    </source>
</evidence>
<dbReference type="PANTHER" id="PTHR31425:SF36">
    <property type="entry name" value="PROTEIN QUIRKY"/>
    <property type="match status" value="1"/>
</dbReference>
<feature type="domain" description="C2" evidence="1">
    <location>
        <begin position="129"/>
        <end position="207"/>
    </location>
</feature>
<keyword evidence="3" id="KW-1185">Reference proteome</keyword>
<dbReference type="InterPro" id="IPR035892">
    <property type="entry name" value="C2_domain_sf"/>
</dbReference>
<sequence length="216" mass="24273">MFFVCNLRPIEPPDSPDWNQVFAHPHNRPDSASTTLEISVWDAPTEQFLGGICFDLFDVPVRDPPDSLLAPQWYRLEGGAQNSGRVSGDVQLSVWIGTQADDAFAEAWSSDAPYVAHTRSKVYQSPKLWYLRVTIIEAQDLNIAPNLPPLTAPEIRIKGKLGFQSVRSRRGSKNNHNSSFHWSEDIIFVAGEPLEDSLVLLVEDRTTKEVTLLDSW</sequence>
<dbReference type="InterPro" id="IPR000008">
    <property type="entry name" value="C2_dom"/>
</dbReference>
<proteinExistence type="predicted"/>
<dbReference type="EMBL" id="OZ034820">
    <property type="protein sequence ID" value="CAL1401333.1"/>
    <property type="molecule type" value="Genomic_DNA"/>
</dbReference>
<protein>
    <recommendedName>
        <fullName evidence="1">C2 domain-containing protein</fullName>
    </recommendedName>
</protein>
<dbReference type="AlphaFoldDB" id="A0AAV2FUW4"/>
<reference evidence="2 3" key="1">
    <citation type="submission" date="2024-04" db="EMBL/GenBank/DDBJ databases">
        <authorList>
            <person name="Fracassetti M."/>
        </authorList>
    </citation>
    <scope>NUCLEOTIDE SEQUENCE [LARGE SCALE GENOMIC DNA]</scope>
</reference>